<evidence type="ECO:0000259" key="8">
    <source>
        <dbReference type="PROSITE" id="PS50102"/>
    </source>
</evidence>
<comment type="subcellular location">
    <subcellularLocation>
        <location evidence="1">Nucleus</location>
    </subcellularLocation>
</comment>
<feature type="compositionally biased region" description="Low complexity" evidence="7">
    <location>
        <begin position="220"/>
        <end position="230"/>
    </location>
</feature>
<dbReference type="WBParaSite" id="TTAC_0000643701-mRNA-1">
    <property type="protein sequence ID" value="TTAC_0000643701-mRNA-1"/>
    <property type="gene ID" value="TTAC_0000643701"/>
</dbReference>
<keyword evidence="5" id="KW-0539">Nucleus</keyword>
<evidence type="ECO:0000313" key="12">
    <source>
        <dbReference type="WBParaSite" id="TTAC_0000643701-mRNA-1"/>
    </source>
</evidence>
<keyword evidence="11" id="KW-1185">Reference proteome</keyword>
<feature type="region of interest" description="Disordered" evidence="7">
    <location>
        <begin position="133"/>
        <end position="159"/>
    </location>
</feature>
<dbReference type="InterPro" id="IPR040052">
    <property type="entry name" value="RBM17"/>
</dbReference>
<dbReference type="STRING" id="6205.A0A158RE10"/>
<reference evidence="12" key="1">
    <citation type="submission" date="2016-04" db="UniProtKB">
        <authorList>
            <consortium name="WormBaseParasite"/>
        </authorList>
    </citation>
    <scope>IDENTIFICATION</scope>
</reference>
<dbReference type="EMBL" id="UYWX01020303">
    <property type="protein sequence ID" value="VDM30631.1"/>
    <property type="molecule type" value="Genomic_DNA"/>
</dbReference>
<feature type="compositionally biased region" description="Low complexity" evidence="7">
    <location>
        <begin position="276"/>
        <end position="293"/>
    </location>
</feature>
<feature type="compositionally biased region" description="Basic residues" evidence="7">
    <location>
        <begin position="240"/>
        <end position="250"/>
    </location>
</feature>
<dbReference type="InterPro" id="IPR003954">
    <property type="entry name" value="RRM_euk-type"/>
</dbReference>
<sequence length="515" mass="53683">MTSSLYDGLDDVELSKGSNAGGSGSAGSGWVLGGTTGASSGSTTTTTTGIGRLVAAASGNTVAPGGYSGMQLMQSHMAAKRAQGRRGGGGSSDYASRSAVAPVVDLHRRGGGGGGGATNAEGSYRFNQMTGKMERVTSASSSSTSSTSRPMGGSSHFTSSVTSGLLYGEPSLSLGVADEYNPLCPNDYEELSRQKREKRKTDDRVRDSHGDGFSRRPNLSGSESGGSSDNSGDDRDDRGRRVRSHHRRRPPPPPPASRAAIAPPSSLLEDVVVTPGSDSATTSAAGSTIASGDADTDELGDSIAQATSGNYGINVVAAKMMARMGYRQGQGLGKEGQGMSSALVVEKTSRRGGKIIHEKDLQRSQEAEMVSATGGMGAEQQQMPTMPLNATEVVLLQNMCGGPSEVDDDLEPETAEECAKYGSVVTCMIYQMPDAGDGPEAVRIFVEFENTEAAARAVYNLNGRFFDGRVVQAGFYDAERFRSLEFSDPPLSRKELGGAIEEGGTVLLQRCGPYR</sequence>
<dbReference type="GO" id="GO:0071011">
    <property type="term" value="C:precatalytic spliceosome"/>
    <property type="evidence" value="ECO:0007669"/>
    <property type="project" value="TreeGrafter"/>
</dbReference>
<evidence type="ECO:0000256" key="1">
    <source>
        <dbReference type="ARBA" id="ARBA00004123"/>
    </source>
</evidence>
<evidence type="ECO:0000259" key="9">
    <source>
        <dbReference type="PROSITE" id="PS50174"/>
    </source>
</evidence>
<dbReference type="PANTHER" id="PTHR13288:SF8">
    <property type="entry name" value="SPLICING FACTOR 45"/>
    <property type="match status" value="1"/>
</dbReference>
<dbReference type="Proteomes" id="UP000274429">
    <property type="component" value="Unassembled WGS sequence"/>
</dbReference>
<dbReference type="GO" id="GO:0000380">
    <property type="term" value="P:alternative mRNA splicing, via spliceosome"/>
    <property type="evidence" value="ECO:0007669"/>
    <property type="project" value="TreeGrafter"/>
</dbReference>
<evidence type="ECO:0000256" key="2">
    <source>
        <dbReference type="ARBA" id="ARBA00022664"/>
    </source>
</evidence>
<dbReference type="GO" id="GO:0003723">
    <property type="term" value="F:RNA binding"/>
    <property type="evidence" value="ECO:0007669"/>
    <property type="project" value="UniProtKB-UniRule"/>
</dbReference>
<dbReference type="SMART" id="SM00361">
    <property type="entry name" value="RRM_1"/>
    <property type="match status" value="1"/>
</dbReference>
<feature type="domain" description="G-patch" evidence="9">
    <location>
        <begin position="313"/>
        <end position="353"/>
    </location>
</feature>
<evidence type="ECO:0000256" key="3">
    <source>
        <dbReference type="ARBA" id="ARBA00022884"/>
    </source>
</evidence>
<dbReference type="Pfam" id="PF00076">
    <property type="entry name" value="RRM_1"/>
    <property type="match status" value="1"/>
</dbReference>
<dbReference type="GO" id="GO:0045292">
    <property type="term" value="P:mRNA cis splicing, via spliceosome"/>
    <property type="evidence" value="ECO:0007669"/>
    <property type="project" value="InterPro"/>
</dbReference>
<evidence type="ECO:0000256" key="7">
    <source>
        <dbReference type="SAM" id="MobiDB-lite"/>
    </source>
</evidence>
<keyword evidence="3 6" id="KW-0694">RNA-binding</keyword>
<dbReference type="InterPro" id="IPR000467">
    <property type="entry name" value="G_patch_dom"/>
</dbReference>
<feature type="region of interest" description="Disordered" evidence="7">
    <location>
        <begin position="76"/>
        <end position="96"/>
    </location>
</feature>
<feature type="compositionally biased region" description="Low complexity" evidence="7">
    <location>
        <begin position="137"/>
        <end position="148"/>
    </location>
</feature>
<dbReference type="InterPro" id="IPR000504">
    <property type="entry name" value="RRM_dom"/>
</dbReference>
<feature type="region of interest" description="Disordered" evidence="7">
    <location>
        <begin position="276"/>
        <end position="296"/>
    </location>
</feature>
<dbReference type="SUPFAM" id="SSF54928">
    <property type="entry name" value="RNA-binding domain, RBD"/>
    <property type="match status" value="1"/>
</dbReference>
<evidence type="ECO:0000256" key="6">
    <source>
        <dbReference type="PROSITE-ProRule" id="PRU00176"/>
    </source>
</evidence>
<dbReference type="InterPro" id="IPR035979">
    <property type="entry name" value="RBD_domain_sf"/>
</dbReference>
<dbReference type="PROSITE" id="PS50102">
    <property type="entry name" value="RRM"/>
    <property type="match status" value="1"/>
</dbReference>
<keyword evidence="4" id="KW-0508">mRNA splicing</keyword>
<dbReference type="Gene3D" id="3.30.70.330">
    <property type="match status" value="1"/>
</dbReference>
<dbReference type="AlphaFoldDB" id="A0A158RE10"/>
<reference evidence="10 11" key="2">
    <citation type="submission" date="2018-11" db="EMBL/GenBank/DDBJ databases">
        <authorList>
            <consortium name="Pathogen Informatics"/>
        </authorList>
    </citation>
    <scope>NUCLEOTIDE SEQUENCE [LARGE SCALE GENOMIC DNA]</scope>
</reference>
<feature type="region of interest" description="Disordered" evidence="7">
    <location>
        <begin position="176"/>
        <end position="264"/>
    </location>
</feature>
<dbReference type="InterPro" id="IPR012677">
    <property type="entry name" value="Nucleotide-bd_a/b_plait_sf"/>
</dbReference>
<dbReference type="SMART" id="SM00443">
    <property type="entry name" value="G_patch"/>
    <property type="match status" value="1"/>
</dbReference>
<proteinExistence type="predicted"/>
<evidence type="ECO:0000256" key="4">
    <source>
        <dbReference type="ARBA" id="ARBA00023187"/>
    </source>
</evidence>
<evidence type="ECO:0000313" key="11">
    <source>
        <dbReference type="Proteomes" id="UP000274429"/>
    </source>
</evidence>
<dbReference type="InterPro" id="IPR034653">
    <property type="entry name" value="SPF45_RRM"/>
</dbReference>
<dbReference type="PANTHER" id="PTHR13288">
    <property type="entry name" value="SPLICING FACTOR 45 SPF45"/>
    <property type="match status" value="1"/>
</dbReference>
<evidence type="ECO:0000256" key="5">
    <source>
        <dbReference type="ARBA" id="ARBA00023242"/>
    </source>
</evidence>
<feature type="compositionally biased region" description="Basic and acidic residues" evidence="7">
    <location>
        <begin position="190"/>
        <end position="214"/>
    </location>
</feature>
<dbReference type="Pfam" id="PF01585">
    <property type="entry name" value="G-patch"/>
    <property type="match status" value="1"/>
</dbReference>
<accession>A0A158RE10</accession>
<dbReference type="CDD" id="cd12647">
    <property type="entry name" value="RRM_UHM_SPF45"/>
    <property type="match status" value="1"/>
</dbReference>
<gene>
    <name evidence="10" type="ORF">TTAC_LOCUS6422</name>
</gene>
<organism evidence="12">
    <name type="scientific">Hydatigena taeniaeformis</name>
    <name type="common">Feline tapeworm</name>
    <name type="synonym">Taenia taeniaeformis</name>
    <dbReference type="NCBI Taxonomy" id="6205"/>
    <lineage>
        <taxon>Eukaryota</taxon>
        <taxon>Metazoa</taxon>
        <taxon>Spiralia</taxon>
        <taxon>Lophotrochozoa</taxon>
        <taxon>Platyhelminthes</taxon>
        <taxon>Cestoda</taxon>
        <taxon>Eucestoda</taxon>
        <taxon>Cyclophyllidea</taxon>
        <taxon>Taeniidae</taxon>
        <taxon>Hydatigera</taxon>
    </lineage>
</organism>
<dbReference type="PROSITE" id="PS50174">
    <property type="entry name" value="G_PATCH"/>
    <property type="match status" value="1"/>
</dbReference>
<feature type="domain" description="RRM" evidence="8">
    <location>
        <begin position="392"/>
        <end position="478"/>
    </location>
</feature>
<evidence type="ECO:0000313" key="10">
    <source>
        <dbReference type="EMBL" id="VDM30631.1"/>
    </source>
</evidence>
<keyword evidence="2" id="KW-0507">mRNA processing</keyword>
<name>A0A158RE10_HYDTA</name>
<protein>
    <submittedName>
        <fullName evidence="12">RNA-binding motif protein 17</fullName>
    </submittedName>
</protein>
<dbReference type="FunFam" id="3.30.70.330:FF:000382">
    <property type="entry name" value="G-patch domain-containing protein"/>
    <property type="match status" value="1"/>
</dbReference>
<dbReference type="OrthoDB" id="5411533at2759"/>